<dbReference type="InterPro" id="IPR013783">
    <property type="entry name" value="Ig-like_fold"/>
</dbReference>
<evidence type="ECO:0000313" key="2">
    <source>
        <dbReference type="Proteomes" id="UP000095200"/>
    </source>
</evidence>
<dbReference type="OrthoDB" id="5471727at2"/>
<organism evidence="1 2">
    <name type="scientific">Desulfoplanes formicivorans</name>
    <dbReference type="NCBI Taxonomy" id="1592317"/>
    <lineage>
        <taxon>Bacteria</taxon>
        <taxon>Pseudomonadati</taxon>
        <taxon>Thermodesulfobacteriota</taxon>
        <taxon>Desulfovibrionia</taxon>
        <taxon>Desulfovibrionales</taxon>
        <taxon>Desulfoplanaceae</taxon>
        <taxon>Desulfoplanes</taxon>
    </lineage>
</organism>
<comment type="caution">
    <text evidence="1">The sequence shown here is derived from an EMBL/GenBank/DDBJ whole genome shotgun (WGS) entry which is preliminary data.</text>
</comment>
<sequence>MQPDEKTTLVITYRTFKYAGKFDKTVTVFTGDSKEDAHIIHITGFVEAIPMGVIEVSPRKVDVGELTPDRQNQVQIMIKNTGDAPLTVTSITSMKFKSTYFTGELVIPAGRSLPVTFGVRPVRSGRFLDILLVYSDARNDIGKGYKVVLSGTAK</sequence>
<dbReference type="Gene3D" id="2.60.40.10">
    <property type="entry name" value="Immunoglobulins"/>
    <property type="match status" value="1"/>
</dbReference>
<dbReference type="STRING" id="1592317.DPF_2235"/>
<dbReference type="EMBL" id="BDFE01000017">
    <property type="protein sequence ID" value="GAU09508.1"/>
    <property type="molecule type" value="Genomic_DNA"/>
</dbReference>
<evidence type="ECO:0008006" key="3">
    <source>
        <dbReference type="Google" id="ProtNLM"/>
    </source>
</evidence>
<name>A0A194AJL2_9BACT</name>
<reference evidence="2" key="1">
    <citation type="submission" date="2016-06" db="EMBL/GenBank/DDBJ databases">
        <title>Draft genome sequence of Desulfoplanes formicivorans strain Pf12B.</title>
        <authorList>
            <person name="Watanabe M."/>
            <person name="Kojima H."/>
            <person name="Fukui M."/>
        </authorList>
    </citation>
    <scope>NUCLEOTIDE SEQUENCE [LARGE SCALE GENOMIC DNA]</scope>
    <source>
        <strain evidence="2">Pf12B</strain>
    </source>
</reference>
<dbReference type="AlphaFoldDB" id="A0A194AJL2"/>
<dbReference type="Proteomes" id="UP000095200">
    <property type="component" value="Unassembled WGS sequence"/>
</dbReference>
<keyword evidence="2" id="KW-1185">Reference proteome</keyword>
<evidence type="ECO:0000313" key="1">
    <source>
        <dbReference type="EMBL" id="GAU09508.1"/>
    </source>
</evidence>
<protein>
    <recommendedName>
        <fullName evidence="3">DUF1573 domain-containing protein</fullName>
    </recommendedName>
</protein>
<proteinExistence type="predicted"/>
<gene>
    <name evidence="1" type="ORF">DPF_2235</name>
</gene>
<accession>A0A194AJL2</accession>